<sequence>MNRLKKSALLVPTGSPPILPIYAAMALGPSLAQTPTPAPAPGPNEPHHHFDGESQVKDFIQTLLHYSGYNEMADILLNLTNLATEMGDLVSEGYAITILAPNDEAMAKLTTDQLSEPRAPEQIMYYHIIPEYQDGGKHVQYREEVRESPIHNISLGFSKSKATHIVKKKADHTYYISPCSGRVLIESLPQNDKGDRSNKNLCKREYSKAEVQKDFKVNEQSLDKIFDPLRDLALTKPIVEVATLGVSTIPSHIPIT</sequence>
<dbReference type="InterPro" id="IPR000782">
    <property type="entry name" value="FAS1_domain"/>
</dbReference>
<reference evidence="4 5" key="1">
    <citation type="submission" date="2019-09" db="EMBL/GenBank/DDBJ databases">
        <title>A chromosome-level genome assembly of the Chinese tupelo Nyssa sinensis.</title>
        <authorList>
            <person name="Yang X."/>
            <person name="Kang M."/>
            <person name="Yang Y."/>
            <person name="Xiong H."/>
            <person name="Wang M."/>
            <person name="Zhang Z."/>
            <person name="Wang Z."/>
            <person name="Wu H."/>
            <person name="Ma T."/>
            <person name="Liu J."/>
            <person name="Xi Z."/>
        </authorList>
    </citation>
    <scope>NUCLEOTIDE SEQUENCE [LARGE SCALE GENOMIC DNA]</scope>
    <source>
        <strain evidence="4">J267</strain>
        <tissue evidence="4">Leaf</tissue>
    </source>
</reference>
<dbReference type="AlphaFoldDB" id="A0A5J5AWB3"/>
<keyword evidence="5" id="KW-1185">Reference proteome</keyword>
<dbReference type="SUPFAM" id="SSF82153">
    <property type="entry name" value="FAS1 domain"/>
    <property type="match status" value="1"/>
</dbReference>
<protein>
    <recommendedName>
        <fullName evidence="3">FAS1 domain-containing protein</fullName>
    </recommendedName>
</protein>
<dbReference type="InterPro" id="IPR036378">
    <property type="entry name" value="FAS1_dom_sf"/>
</dbReference>
<evidence type="ECO:0000256" key="2">
    <source>
        <dbReference type="SAM" id="MobiDB-lite"/>
    </source>
</evidence>
<feature type="domain" description="FAS1" evidence="3">
    <location>
        <begin position="56"/>
        <end position="132"/>
    </location>
</feature>
<accession>A0A5J5AWB3</accession>
<comment type="similarity">
    <text evidence="1">Belongs to the fasciclin-like AGP family.</text>
</comment>
<dbReference type="PANTHER" id="PTHR32499">
    <property type="entry name" value="FASCICLIN-LIKE ARABINOGALACTAN PROTEIN 16"/>
    <property type="match status" value="1"/>
</dbReference>
<gene>
    <name evidence="4" type="ORF">F0562_032133</name>
</gene>
<dbReference type="InterPro" id="IPR044654">
    <property type="entry name" value="FLA15/16/17/18"/>
</dbReference>
<evidence type="ECO:0000313" key="5">
    <source>
        <dbReference type="Proteomes" id="UP000325577"/>
    </source>
</evidence>
<evidence type="ECO:0000259" key="3">
    <source>
        <dbReference type="PROSITE" id="PS50213"/>
    </source>
</evidence>
<proteinExistence type="inferred from homology"/>
<evidence type="ECO:0000256" key="1">
    <source>
        <dbReference type="ARBA" id="ARBA00007843"/>
    </source>
</evidence>
<organism evidence="4 5">
    <name type="scientific">Nyssa sinensis</name>
    <dbReference type="NCBI Taxonomy" id="561372"/>
    <lineage>
        <taxon>Eukaryota</taxon>
        <taxon>Viridiplantae</taxon>
        <taxon>Streptophyta</taxon>
        <taxon>Embryophyta</taxon>
        <taxon>Tracheophyta</taxon>
        <taxon>Spermatophyta</taxon>
        <taxon>Magnoliopsida</taxon>
        <taxon>eudicotyledons</taxon>
        <taxon>Gunneridae</taxon>
        <taxon>Pentapetalae</taxon>
        <taxon>asterids</taxon>
        <taxon>Cornales</taxon>
        <taxon>Nyssaceae</taxon>
        <taxon>Nyssa</taxon>
    </lineage>
</organism>
<dbReference type="PROSITE" id="PS50213">
    <property type="entry name" value="FAS1"/>
    <property type="match status" value="1"/>
</dbReference>
<dbReference type="Pfam" id="PF02469">
    <property type="entry name" value="Fasciclin"/>
    <property type="match status" value="1"/>
</dbReference>
<name>A0A5J5AWB3_9ASTE</name>
<dbReference type="Gene3D" id="2.30.180.10">
    <property type="entry name" value="FAS1 domain"/>
    <property type="match status" value="1"/>
</dbReference>
<feature type="region of interest" description="Disordered" evidence="2">
    <location>
        <begin position="32"/>
        <end position="51"/>
    </location>
</feature>
<dbReference type="Proteomes" id="UP000325577">
    <property type="component" value="Linkage Group LG18"/>
</dbReference>
<evidence type="ECO:0000313" key="4">
    <source>
        <dbReference type="EMBL" id="KAA8534608.1"/>
    </source>
</evidence>
<dbReference type="PANTHER" id="PTHR32499:SF3">
    <property type="entry name" value="FASCICLIN-LIKE ARABINOGALACTAN PROTEIN 16"/>
    <property type="match status" value="1"/>
</dbReference>
<dbReference type="EMBL" id="CM018041">
    <property type="protein sequence ID" value="KAA8534608.1"/>
    <property type="molecule type" value="Genomic_DNA"/>
</dbReference>